<dbReference type="PROSITE" id="PS50076">
    <property type="entry name" value="DNAJ_2"/>
    <property type="match status" value="1"/>
</dbReference>
<dbReference type="SUPFAM" id="SSF46565">
    <property type="entry name" value="Chaperone J-domain"/>
    <property type="match status" value="1"/>
</dbReference>
<dbReference type="Pfam" id="PF00226">
    <property type="entry name" value="DnaJ"/>
    <property type="match status" value="1"/>
</dbReference>
<dbReference type="PANTHER" id="PTHR44873:SF1">
    <property type="entry name" value="DNAJ HOMOLOG SUBFAMILY C MEMBER 30, MITOCHONDRIAL"/>
    <property type="match status" value="1"/>
</dbReference>
<accession>I7K6D3</accession>
<feature type="domain" description="J" evidence="2">
    <location>
        <begin position="3"/>
        <end position="62"/>
    </location>
</feature>
<dbReference type="OrthoDB" id="129696at2"/>
<dbReference type="Pfam" id="PF13181">
    <property type="entry name" value="TPR_8"/>
    <property type="match status" value="1"/>
</dbReference>
<protein>
    <submittedName>
        <fullName evidence="3">Chaperone protein DnaJ</fullName>
    </submittedName>
</protein>
<dbReference type="GO" id="GO:0006260">
    <property type="term" value="P:DNA replication"/>
    <property type="evidence" value="ECO:0007669"/>
    <property type="project" value="UniProtKB-KW"/>
</dbReference>
<dbReference type="InterPro" id="IPR036869">
    <property type="entry name" value="J_dom_sf"/>
</dbReference>
<dbReference type="InterPro" id="IPR019734">
    <property type="entry name" value="TPR_rpt"/>
</dbReference>
<dbReference type="SUPFAM" id="SSF48452">
    <property type="entry name" value="TPR-like"/>
    <property type="match status" value="1"/>
</dbReference>
<dbReference type="PANTHER" id="PTHR44873">
    <property type="entry name" value="DNAJ HOMOLOG SUBFAMILY C MEMBER 30, MITOCHONDRIAL"/>
    <property type="match status" value="1"/>
</dbReference>
<comment type="caution">
    <text evidence="3">The sequence shown here is derived from an EMBL/GenBank/DDBJ whole genome shotgun (WGS) entry which is preliminary data.</text>
</comment>
<evidence type="ECO:0000259" key="2">
    <source>
        <dbReference type="PROSITE" id="PS50076"/>
    </source>
</evidence>
<dbReference type="Gene3D" id="1.10.287.110">
    <property type="entry name" value="DnaJ domain"/>
    <property type="match status" value="1"/>
</dbReference>
<dbReference type="RefSeq" id="WP_008908391.1">
    <property type="nucleotide sequence ID" value="NZ_CAKP01000060.1"/>
</dbReference>
<dbReference type="InterPro" id="IPR018253">
    <property type="entry name" value="DnaJ_domain_CS"/>
</dbReference>
<dbReference type="eggNOG" id="COG0484">
    <property type="taxonomic scope" value="Bacteria"/>
</dbReference>
<keyword evidence="4" id="KW-1185">Reference proteome</keyword>
<dbReference type="STRING" id="857293.CAAU_1035"/>
<organism evidence="3 4">
    <name type="scientific">Caloramator australicus RC3</name>
    <dbReference type="NCBI Taxonomy" id="857293"/>
    <lineage>
        <taxon>Bacteria</taxon>
        <taxon>Bacillati</taxon>
        <taxon>Bacillota</taxon>
        <taxon>Clostridia</taxon>
        <taxon>Eubacteriales</taxon>
        <taxon>Clostridiaceae</taxon>
        <taxon>Caloramator</taxon>
    </lineage>
</organism>
<dbReference type="SMART" id="SM00271">
    <property type="entry name" value="DnaJ"/>
    <property type="match status" value="1"/>
</dbReference>
<dbReference type="EMBL" id="CAKP01000060">
    <property type="protein sequence ID" value="CCJ33119.1"/>
    <property type="molecule type" value="Genomic_DNA"/>
</dbReference>
<sequence length="205" mass="24279">MKDYYQILGIQQNATQDEIKKAYFKKVRIHSPEKDPENFKLIREAYEVLSNEKLRRAYDTSGYQEEAKKKIEEAIKLMDENEFERASVILQKLMDGDVRFAICYVLMASCYVRLNWLDKAIDILEDALQDDCLDVVEQIDIAFILINILINYRMTHRDVNVVDYIANIYYEADEYVNSKIISFINESNETKNIRAMYFIYGYIII</sequence>
<dbReference type="CDD" id="cd06257">
    <property type="entry name" value="DnaJ"/>
    <property type="match status" value="1"/>
</dbReference>
<dbReference type="InterPro" id="IPR011990">
    <property type="entry name" value="TPR-like_helical_dom_sf"/>
</dbReference>
<reference evidence="3 4" key="1">
    <citation type="journal article" date="2011" name="J. Bacteriol.">
        <title>Draft genome sequence of Caloramator australicus strain RC3T, a thermoanaerobe from the Great Artesian Basin of Australia.</title>
        <authorList>
            <person name="Ogg C.D."/>
            <person name="Patel B.K.C."/>
        </authorList>
    </citation>
    <scope>NUCLEOTIDE SEQUENCE [LARGE SCALE GENOMIC DNA]</scope>
    <source>
        <strain evidence="3 4">RC3</strain>
    </source>
</reference>
<dbReference type="PRINTS" id="PR00625">
    <property type="entry name" value="JDOMAIN"/>
</dbReference>
<keyword evidence="1" id="KW-0235">DNA replication</keyword>
<gene>
    <name evidence="3" type="ORF">CAAU_1035</name>
</gene>
<dbReference type="AlphaFoldDB" id="I7K6D3"/>
<name>I7K6D3_9CLOT</name>
<dbReference type="InterPro" id="IPR001623">
    <property type="entry name" value="DnaJ_domain"/>
</dbReference>
<proteinExistence type="predicted"/>
<dbReference type="Proteomes" id="UP000007652">
    <property type="component" value="Unassembled WGS sequence"/>
</dbReference>
<dbReference type="PROSITE" id="PS00636">
    <property type="entry name" value="DNAJ_1"/>
    <property type="match status" value="1"/>
</dbReference>
<evidence type="ECO:0000313" key="3">
    <source>
        <dbReference type="EMBL" id="CCJ33119.1"/>
    </source>
</evidence>
<evidence type="ECO:0000313" key="4">
    <source>
        <dbReference type="Proteomes" id="UP000007652"/>
    </source>
</evidence>
<dbReference type="InterPro" id="IPR053025">
    <property type="entry name" value="Mito_ATP_Synthase-Asso"/>
</dbReference>
<evidence type="ECO:0000256" key="1">
    <source>
        <dbReference type="ARBA" id="ARBA00022705"/>
    </source>
</evidence>
<dbReference type="Gene3D" id="1.25.40.10">
    <property type="entry name" value="Tetratricopeptide repeat domain"/>
    <property type="match status" value="1"/>
</dbReference>